<dbReference type="EMBL" id="BARS01047160">
    <property type="protein sequence ID" value="GAG37015.1"/>
    <property type="molecule type" value="Genomic_DNA"/>
</dbReference>
<evidence type="ECO:0000313" key="1">
    <source>
        <dbReference type="EMBL" id="GAG37015.1"/>
    </source>
</evidence>
<protein>
    <submittedName>
        <fullName evidence="1">Uncharacterized protein</fullName>
    </submittedName>
</protein>
<comment type="caution">
    <text evidence="1">The sequence shown here is derived from an EMBL/GenBank/DDBJ whole genome shotgun (WGS) entry which is preliminary data.</text>
</comment>
<proteinExistence type="predicted"/>
<accession>X0X1W8</accession>
<dbReference type="AlphaFoldDB" id="X0X1W8"/>
<sequence length="33" mass="3493">MANAGFQVHTAEGVEAGEAFSIYMGDDNPNLVH</sequence>
<reference evidence="1" key="1">
    <citation type="journal article" date="2014" name="Front. Microbiol.">
        <title>High frequency of phylogenetically diverse reductive dehalogenase-homologous genes in deep subseafloor sedimentary metagenomes.</title>
        <authorList>
            <person name="Kawai M."/>
            <person name="Futagami T."/>
            <person name="Toyoda A."/>
            <person name="Takaki Y."/>
            <person name="Nishi S."/>
            <person name="Hori S."/>
            <person name="Arai W."/>
            <person name="Tsubouchi T."/>
            <person name="Morono Y."/>
            <person name="Uchiyama I."/>
            <person name="Ito T."/>
            <person name="Fujiyama A."/>
            <person name="Inagaki F."/>
            <person name="Takami H."/>
        </authorList>
    </citation>
    <scope>NUCLEOTIDE SEQUENCE</scope>
    <source>
        <strain evidence="1">Expedition CK06-06</strain>
    </source>
</reference>
<name>X0X1W8_9ZZZZ</name>
<feature type="non-terminal residue" evidence="1">
    <location>
        <position position="33"/>
    </location>
</feature>
<gene>
    <name evidence="1" type="ORF">S01H1_70878</name>
</gene>
<organism evidence="1">
    <name type="scientific">marine sediment metagenome</name>
    <dbReference type="NCBI Taxonomy" id="412755"/>
    <lineage>
        <taxon>unclassified sequences</taxon>
        <taxon>metagenomes</taxon>
        <taxon>ecological metagenomes</taxon>
    </lineage>
</organism>